<dbReference type="PRINTS" id="PR00420">
    <property type="entry name" value="RNGMNOXGNASE"/>
</dbReference>
<proteinExistence type="predicted"/>
<dbReference type="Gene3D" id="3.30.9.10">
    <property type="entry name" value="D-Amino Acid Oxidase, subunit A, domain 2"/>
    <property type="match status" value="1"/>
</dbReference>
<dbReference type="Gene3D" id="3.50.50.60">
    <property type="entry name" value="FAD/NAD(P)-binding domain"/>
    <property type="match status" value="1"/>
</dbReference>
<dbReference type="AlphaFoldDB" id="A0A366M4T4"/>
<gene>
    <name evidence="6" type="ORF">DP939_07085</name>
</gene>
<keyword evidence="3" id="KW-0274">FAD</keyword>
<evidence type="ECO:0000313" key="6">
    <source>
        <dbReference type="EMBL" id="RBQ20833.1"/>
    </source>
</evidence>
<keyword evidence="2" id="KW-0285">Flavoprotein</keyword>
<protein>
    <recommendedName>
        <fullName evidence="5">FAD-binding domain-containing protein</fullName>
    </recommendedName>
</protein>
<dbReference type="Pfam" id="PF21274">
    <property type="entry name" value="Rng_hyd_C"/>
    <property type="match status" value="1"/>
</dbReference>
<dbReference type="InterPro" id="IPR050641">
    <property type="entry name" value="RIFMO-like"/>
</dbReference>
<dbReference type="GO" id="GO:0016709">
    <property type="term" value="F:oxidoreductase activity, acting on paired donors, with incorporation or reduction of molecular oxygen, NAD(P)H as one donor, and incorporation of one atom of oxygen"/>
    <property type="evidence" value="ECO:0007669"/>
    <property type="project" value="UniProtKB-ARBA"/>
</dbReference>
<evidence type="ECO:0000256" key="3">
    <source>
        <dbReference type="ARBA" id="ARBA00022827"/>
    </source>
</evidence>
<evidence type="ECO:0000256" key="2">
    <source>
        <dbReference type="ARBA" id="ARBA00022630"/>
    </source>
</evidence>
<evidence type="ECO:0000259" key="5">
    <source>
        <dbReference type="Pfam" id="PF01494"/>
    </source>
</evidence>
<evidence type="ECO:0000256" key="1">
    <source>
        <dbReference type="ARBA" id="ARBA00001974"/>
    </source>
</evidence>
<evidence type="ECO:0000256" key="4">
    <source>
        <dbReference type="SAM" id="MobiDB-lite"/>
    </source>
</evidence>
<dbReference type="RefSeq" id="WP_113979790.1">
    <property type="nucleotide sequence ID" value="NZ_QMEY01000002.1"/>
</dbReference>
<comment type="cofactor">
    <cofactor evidence="1">
        <name>FAD</name>
        <dbReference type="ChEBI" id="CHEBI:57692"/>
    </cofactor>
</comment>
<dbReference type="PANTHER" id="PTHR43004:SF19">
    <property type="entry name" value="BINDING MONOOXYGENASE, PUTATIVE (JCVI)-RELATED"/>
    <property type="match status" value="1"/>
</dbReference>
<keyword evidence="7" id="KW-1185">Reference proteome</keyword>
<dbReference type="Gene3D" id="3.40.30.120">
    <property type="match status" value="1"/>
</dbReference>
<dbReference type="InterPro" id="IPR036188">
    <property type="entry name" value="FAD/NAD-bd_sf"/>
</dbReference>
<accession>A0A366M4T4</accession>
<dbReference type="PANTHER" id="PTHR43004">
    <property type="entry name" value="TRK SYSTEM POTASSIUM UPTAKE PROTEIN"/>
    <property type="match status" value="1"/>
</dbReference>
<feature type="region of interest" description="Disordered" evidence="4">
    <location>
        <begin position="402"/>
        <end position="424"/>
    </location>
</feature>
<dbReference type="Proteomes" id="UP000253303">
    <property type="component" value="Unassembled WGS sequence"/>
</dbReference>
<name>A0A366M4T4_9ACTN</name>
<dbReference type="EMBL" id="QMEY01000002">
    <property type="protein sequence ID" value="RBQ20833.1"/>
    <property type="molecule type" value="Genomic_DNA"/>
</dbReference>
<comment type="caution">
    <text evidence="6">The sequence shown here is derived from an EMBL/GenBank/DDBJ whole genome shotgun (WGS) entry which is preliminary data.</text>
</comment>
<dbReference type="SUPFAM" id="SSF51905">
    <property type="entry name" value="FAD/NAD(P)-binding domain"/>
    <property type="match status" value="1"/>
</dbReference>
<dbReference type="GO" id="GO:0071949">
    <property type="term" value="F:FAD binding"/>
    <property type="evidence" value="ECO:0007669"/>
    <property type="project" value="InterPro"/>
</dbReference>
<dbReference type="InterPro" id="IPR002938">
    <property type="entry name" value="FAD-bd"/>
</dbReference>
<reference evidence="6 7" key="1">
    <citation type="submission" date="2018-06" db="EMBL/GenBank/DDBJ databases">
        <title>Sphaerisporangium craniellae sp. nov., isolated from a marine sponge in the South China Sea.</title>
        <authorList>
            <person name="Li L."/>
        </authorList>
    </citation>
    <scope>NUCLEOTIDE SEQUENCE [LARGE SCALE GENOMIC DNA]</scope>
    <source>
        <strain evidence="6 7">LHW63015</strain>
    </source>
</reference>
<feature type="domain" description="FAD-binding" evidence="5">
    <location>
        <begin position="6"/>
        <end position="356"/>
    </location>
</feature>
<dbReference type="OrthoDB" id="8670884at2"/>
<sequence length="532" mass="57325">MSDQRVPVLIVGAGLSGLSTATFLGLHGVPALVVERHPTTSQHPKAYGQYPHVMEALRLAGLERRYLEASVLQDVRIMIGVSMAGPIFHTIDEALWPDLSALTTAAWGGAGQDRSEPILADRARELGATIRFSTEVVSFEQDDEGVTVVLRDIPTGERSTVRADYLVAADGHRGGIRGRLGIGGHGRGLLHRLMDVHFEADVPADLPASGHVLMHLQNPELPGGYGDLGNPEQLNRYLFGVRLDERTQAEDLTEERWLELIRIAVGVPDLPVKLTRRGEEPVEIRHWIADRIRDGRVFLVGDAVRIVPPNGGFGGNTAVMDGFYLAWKLAMVVNGQAGPGLLDSYEPERYPYAETIAAHGLAAFLRAEGQELGEDAMQADPDPVSQLYFGYRHISDAIVREADDDGAPMENPERPTGRPGSRAPHVPLVKDGADISSIELLGRSFVLLTGAEGEPWAAAAAQAAAELGIELAVHRIGGDGGLTDPANTWATTYGVTESGATLVRPDFYVAWRSRDASGTTELTGALRAVLDR</sequence>
<organism evidence="6 7">
    <name type="scientific">Spongiactinospora rosea</name>
    <dbReference type="NCBI Taxonomy" id="2248750"/>
    <lineage>
        <taxon>Bacteria</taxon>
        <taxon>Bacillati</taxon>
        <taxon>Actinomycetota</taxon>
        <taxon>Actinomycetes</taxon>
        <taxon>Streptosporangiales</taxon>
        <taxon>Streptosporangiaceae</taxon>
        <taxon>Spongiactinospora</taxon>
    </lineage>
</organism>
<evidence type="ECO:0000313" key="7">
    <source>
        <dbReference type="Proteomes" id="UP000253303"/>
    </source>
</evidence>
<dbReference type="Pfam" id="PF01494">
    <property type="entry name" value="FAD_binding_3"/>
    <property type="match status" value="1"/>
</dbReference>